<organism evidence="1 2">
    <name type="scientific">Ruminococcus albus</name>
    <dbReference type="NCBI Taxonomy" id="1264"/>
    <lineage>
        <taxon>Bacteria</taxon>
        <taxon>Bacillati</taxon>
        <taxon>Bacillota</taxon>
        <taxon>Clostridia</taxon>
        <taxon>Eubacteriales</taxon>
        <taxon>Oscillospiraceae</taxon>
        <taxon>Ruminococcus</taxon>
    </lineage>
</organism>
<protein>
    <recommendedName>
        <fullName evidence="3">HD domain-containing protein</fullName>
    </recommendedName>
</protein>
<dbReference type="AlphaFoldDB" id="A0A1H7EYH3"/>
<sequence>MISDAELDRFIEPYYKDKDIMHDMWHIELVRRQMKKIISAGCYDVNEEHLILALAFHGFIYSDEQRVRDFLKEHGCSDEDIEKIVTIAWESQRSDIPETLEGKILHDAHVLEGGKTYTVVKTLITGSVRGQSLMQTLDYMKRNVLGANKCYLPETEELCKEMNEFTENFYNELSNDIAE</sequence>
<evidence type="ECO:0000313" key="1">
    <source>
        <dbReference type="EMBL" id="SEK18923.1"/>
    </source>
</evidence>
<evidence type="ECO:0008006" key="3">
    <source>
        <dbReference type="Google" id="ProtNLM"/>
    </source>
</evidence>
<name>A0A1H7EYH3_RUMAL</name>
<dbReference type="RefSeq" id="WP_081350411.1">
    <property type="nucleotide sequence ID" value="NZ_FOAT01000001.1"/>
</dbReference>
<dbReference type="SUPFAM" id="SSF109604">
    <property type="entry name" value="HD-domain/PDEase-like"/>
    <property type="match status" value="1"/>
</dbReference>
<gene>
    <name evidence="1" type="ORF">SAMN05216469_10115</name>
</gene>
<dbReference type="Gene3D" id="1.10.3210.10">
    <property type="entry name" value="Hypothetical protein af1432"/>
    <property type="match status" value="1"/>
</dbReference>
<dbReference type="Proteomes" id="UP000186015">
    <property type="component" value="Unassembled WGS sequence"/>
</dbReference>
<reference evidence="1 2" key="1">
    <citation type="submission" date="2016-10" db="EMBL/GenBank/DDBJ databases">
        <authorList>
            <person name="de Groot N.N."/>
        </authorList>
    </citation>
    <scope>NUCLEOTIDE SEQUENCE [LARGE SCALE GENOMIC DNA]</scope>
    <source>
        <strain evidence="1 2">KH2T6</strain>
    </source>
</reference>
<evidence type="ECO:0000313" key="2">
    <source>
        <dbReference type="Proteomes" id="UP000186015"/>
    </source>
</evidence>
<dbReference type="OrthoDB" id="9797344at2"/>
<accession>A0A1H7EYH3</accession>
<dbReference type="EMBL" id="FOAT01000001">
    <property type="protein sequence ID" value="SEK18923.1"/>
    <property type="molecule type" value="Genomic_DNA"/>
</dbReference>
<proteinExistence type="predicted"/>